<feature type="signal peptide" evidence="1">
    <location>
        <begin position="1"/>
        <end position="22"/>
    </location>
</feature>
<dbReference type="OrthoDB" id="117498at2"/>
<dbReference type="SUPFAM" id="SSF48452">
    <property type="entry name" value="TPR-like"/>
    <property type="match status" value="1"/>
</dbReference>
<dbReference type="RefSeq" id="WP_103934322.1">
    <property type="nucleotide sequence ID" value="NZ_FNVA01000006.1"/>
</dbReference>
<reference evidence="2 3" key="1">
    <citation type="submission" date="2016-10" db="EMBL/GenBank/DDBJ databases">
        <authorList>
            <person name="de Groot N.N."/>
        </authorList>
    </citation>
    <scope>NUCLEOTIDE SEQUENCE [LARGE SCALE GENOMIC DNA]</scope>
    <source>
        <strain evidence="2 3">DSM 22489</strain>
    </source>
</reference>
<dbReference type="Proteomes" id="UP000236728">
    <property type="component" value="Unassembled WGS sequence"/>
</dbReference>
<protein>
    <recommendedName>
        <fullName evidence="4">Tetratricopeptide repeat-containing protein</fullName>
    </recommendedName>
</protein>
<keyword evidence="3" id="KW-1185">Reference proteome</keyword>
<dbReference type="InterPro" id="IPR011990">
    <property type="entry name" value="TPR-like_helical_dom_sf"/>
</dbReference>
<sequence>MLRPIAALLLSFSLCSVLRAQAPLPQTFRLVLPSGKGGILVDRQGGWELETFSAPSDRRAILQLNNKSQGLVVSYILDYDPQFNATGDMCRNDTLGAILNGPLKQARVTHKHGESRPLKSGQTLEIGSYLIEDNGRPLNQQNVFGFVAQDHVCAEIHLSRTPFHAGEEALFEPALNSFTFEPDYIPTEADYVRLSSIAPPDMAARYRHQPSATNDLHVGPLPAPGPTQSMTFALAEHPGLLHMDAPGFEIAELSAKPNGREFGIRARNTKVTHDEALGFLFLPEPAQPSAVACRDWMLQSEAAEKPEPGQNPPYRHVLGQYTTKSRSGVEIAVAEYEQSPTPSPFRFVRRFFVAHADLCADVELSGPELVSLDADHELIDSLTFDPTRQPDYDAKFRYASVLYAHNVFAAAAPLFEQALAIAPTGPDYLSWRRVAADQSSMAYGMSGDLKHSREVNLAAIARDPDYPLYYYNLACADAEEGKADPARTHLEQAFARKANIIPGETLPDPRKDDSILKLKKNKAFWAFVETLPAN</sequence>
<dbReference type="EMBL" id="FNVA01000006">
    <property type="protein sequence ID" value="SEG55028.1"/>
    <property type="molecule type" value="Genomic_DNA"/>
</dbReference>
<gene>
    <name evidence="2" type="ORF">SAMN05421819_3463</name>
</gene>
<dbReference type="AlphaFoldDB" id="A0A1H6B2G1"/>
<evidence type="ECO:0000313" key="3">
    <source>
        <dbReference type="Proteomes" id="UP000236728"/>
    </source>
</evidence>
<accession>A0A1H6B2G1</accession>
<feature type="chain" id="PRO_5009293254" description="Tetratricopeptide repeat-containing protein" evidence="1">
    <location>
        <begin position="23"/>
        <end position="534"/>
    </location>
</feature>
<keyword evidence="1" id="KW-0732">Signal</keyword>
<dbReference type="Gene3D" id="1.25.40.10">
    <property type="entry name" value="Tetratricopeptide repeat domain"/>
    <property type="match status" value="1"/>
</dbReference>
<evidence type="ECO:0000256" key="1">
    <source>
        <dbReference type="SAM" id="SignalP"/>
    </source>
</evidence>
<evidence type="ECO:0008006" key="4">
    <source>
        <dbReference type="Google" id="ProtNLM"/>
    </source>
</evidence>
<name>A0A1H6B2G1_9BACT</name>
<evidence type="ECO:0000313" key="2">
    <source>
        <dbReference type="EMBL" id="SEG55028.1"/>
    </source>
</evidence>
<proteinExistence type="predicted"/>
<organism evidence="2 3">
    <name type="scientific">Bryocella elongata</name>
    <dbReference type="NCBI Taxonomy" id="863522"/>
    <lineage>
        <taxon>Bacteria</taxon>
        <taxon>Pseudomonadati</taxon>
        <taxon>Acidobacteriota</taxon>
        <taxon>Terriglobia</taxon>
        <taxon>Terriglobales</taxon>
        <taxon>Acidobacteriaceae</taxon>
        <taxon>Bryocella</taxon>
    </lineage>
</organism>